<feature type="region of interest" description="Disordered" evidence="1">
    <location>
        <begin position="178"/>
        <end position="224"/>
    </location>
</feature>
<sequence length="224" mass="22821">MVAGGVLVGAVWAWLAPPIHGVIALTKSGNRVHAALGAESDNFFLGAALLLGLLAALSVIAAVAAWQWRAHRGPLMAAALTLGSIGACAAAAGVGAGLVRLRYGVVDLAAAPVTPENRLHYVTQAPSVLFGHGPLQVAATLLLPALAAAVVYAFYAAASPRDDLGGFPPQDLLVARPVAVGQPLGAPEQPHGAPEQPHGAPEQPYAWPHQPQGQQMQGYPPPAQ</sequence>
<dbReference type="AlphaFoldDB" id="A0A2G5P4V0"/>
<reference evidence="3 4" key="1">
    <citation type="journal article" date="2017" name="Infect. Genet. Evol.">
        <title>The new phylogeny of the genus Mycobacterium: The old and the news.</title>
        <authorList>
            <person name="Tortoli E."/>
            <person name="Fedrizzi T."/>
            <person name="Meehan C.J."/>
            <person name="Trovato A."/>
            <person name="Grottola A."/>
            <person name="Giacobazzi E."/>
            <person name="Serpini G.F."/>
            <person name="Tagliazucchi S."/>
            <person name="Fabio A."/>
            <person name="Bettua C."/>
            <person name="Bertorelli R."/>
            <person name="Frascaro F."/>
            <person name="De Sanctis V."/>
            <person name="Pecorari M."/>
            <person name="Jousson O."/>
            <person name="Segata N."/>
            <person name="Cirillo D.M."/>
        </authorList>
    </citation>
    <scope>NUCLEOTIDE SEQUENCE [LARGE SCALE GENOMIC DNA]</scope>
    <source>
        <strain evidence="3 4">CIP1034565</strain>
    </source>
</reference>
<feature type="transmembrane region" description="Helical" evidence="2">
    <location>
        <begin position="43"/>
        <end position="66"/>
    </location>
</feature>
<dbReference type="Proteomes" id="UP000230551">
    <property type="component" value="Unassembled WGS sequence"/>
</dbReference>
<keyword evidence="2" id="KW-0812">Transmembrane</keyword>
<dbReference type="Pfam" id="PF10821">
    <property type="entry name" value="DUF2567"/>
    <property type="match status" value="1"/>
</dbReference>
<organism evidence="3 4">
    <name type="scientific">Mycolicibacterium brumae</name>
    <dbReference type="NCBI Taxonomy" id="85968"/>
    <lineage>
        <taxon>Bacteria</taxon>
        <taxon>Bacillati</taxon>
        <taxon>Actinomycetota</taxon>
        <taxon>Actinomycetes</taxon>
        <taxon>Mycobacteriales</taxon>
        <taxon>Mycobacteriaceae</taxon>
        <taxon>Mycolicibacterium</taxon>
    </lineage>
</organism>
<name>A0A2G5P4V0_9MYCO</name>
<dbReference type="STRING" id="85968.GCA_900073015_00663"/>
<evidence type="ECO:0000313" key="3">
    <source>
        <dbReference type="EMBL" id="PIB73296.1"/>
    </source>
</evidence>
<keyword evidence="2" id="KW-0472">Membrane</keyword>
<dbReference type="OrthoDB" id="4761780at2"/>
<evidence type="ECO:0000313" key="4">
    <source>
        <dbReference type="Proteomes" id="UP000230551"/>
    </source>
</evidence>
<dbReference type="EMBL" id="PDCN02000035">
    <property type="protein sequence ID" value="PIB73296.1"/>
    <property type="molecule type" value="Genomic_DNA"/>
</dbReference>
<feature type="transmembrane region" description="Helical" evidence="2">
    <location>
        <begin position="135"/>
        <end position="155"/>
    </location>
</feature>
<protein>
    <submittedName>
        <fullName evidence="3">DUF2567 domain-containing protein</fullName>
    </submittedName>
</protein>
<accession>A0A2G5P4V0</accession>
<proteinExistence type="predicted"/>
<feature type="transmembrane region" description="Helical" evidence="2">
    <location>
        <begin position="78"/>
        <end position="99"/>
    </location>
</feature>
<keyword evidence="4" id="KW-1185">Reference proteome</keyword>
<keyword evidence="2" id="KW-1133">Transmembrane helix</keyword>
<evidence type="ECO:0000256" key="1">
    <source>
        <dbReference type="SAM" id="MobiDB-lite"/>
    </source>
</evidence>
<feature type="compositionally biased region" description="Low complexity" evidence="1">
    <location>
        <begin position="208"/>
        <end position="218"/>
    </location>
</feature>
<dbReference type="InterPro" id="IPR021213">
    <property type="entry name" value="DUF2567"/>
</dbReference>
<comment type="caution">
    <text evidence="3">The sequence shown here is derived from an EMBL/GenBank/DDBJ whole genome shotgun (WGS) entry which is preliminary data.</text>
</comment>
<gene>
    <name evidence="3" type="ORF">CQY22_017480</name>
</gene>
<evidence type="ECO:0000256" key="2">
    <source>
        <dbReference type="SAM" id="Phobius"/>
    </source>
</evidence>